<dbReference type="RefSeq" id="WP_377478876.1">
    <property type="nucleotide sequence ID" value="NZ_JBHLTN010000002.1"/>
</dbReference>
<name>A0ABV6PMY8_9BURK</name>
<evidence type="ECO:0000256" key="1">
    <source>
        <dbReference type="ARBA" id="ARBA00004651"/>
    </source>
</evidence>
<dbReference type="InterPro" id="IPR036259">
    <property type="entry name" value="MFS_trans_sf"/>
</dbReference>
<feature type="transmembrane region" description="Helical" evidence="7">
    <location>
        <begin position="141"/>
        <end position="163"/>
    </location>
</feature>
<feature type="transmembrane region" description="Helical" evidence="7">
    <location>
        <begin position="16"/>
        <end position="35"/>
    </location>
</feature>
<keyword evidence="2" id="KW-0813">Transport</keyword>
<dbReference type="InterPro" id="IPR020846">
    <property type="entry name" value="MFS_dom"/>
</dbReference>
<keyword evidence="3" id="KW-1003">Cell membrane</keyword>
<evidence type="ECO:0000313" key="9">
    <source>
        <dbReference type="EMBL" id="MFC0591194.1"/>
    </source>
</evidence>
<reference evidence="9 10" key="1">
    <citation type="submission" date="2024-09" db="EMBL/GenBank/DDBJ databases">
        <authorList>
            <person name="Sun Q."/>
            <person name="Mori K."/>
        </authorList>
    </citation>
    <scope>NUCLEOTIDE SEQUENCE [LARGE SCALE GENOMIC DNA]</scope>
    <source>
        <strain evidence="9 10">NCAIM B.02336</strain>
    </source>
</reference>
<feature type="transmembrane region" description="Helical" evidence="7">
    <location>
        <begin position="331"/>
        <end position="354"/>
    </location>
</feature>
<dbReference type="PANTHER" id="PTHR42718">
    <property type="entry name" value="MAJOR FACILITATOR SUPERFAMILY MULTIDRUG TRANSPORTER MFSC"/>
    <property type="match status" value="1"/>
</dbReference>
<keyword evidence="5 7" id="KW-1133">Transmembrane helix</keyword>
<feature type="transmembrane region" description="Helical" evidence="7">
    <location>
        <begin position="227"/>
        <end position="251"/>
    </location>
</feature>
<dbReference type="PROSITE" id="PS50850">
    <property type="entry name" value="MFS"/>
    <property type="match status" value="1"/>
</dbReference>
<evidence type="ECO:0000313" key="10">
    <source>
        <dbReference type="Proteomes" id="UP001589834"/>
    </source>
</evidence>
<dbReference type="PRINTS" id="PR01036">
    <property type="entry name" value="TCRTETB"/>
</dbReference>
<dbReference type="PANTHER" id="PTHR42718:SF46">
    <property type="entry name" value="BLR6921 PROTEIN"/>
    <property type="match status" value="1"/>
</dbReference>
<feature type="transmembrane region" description="Helical" evidence="7">
    <location>
        <begin position="108"/>
        <end position="129"/>
    </location>
</feature>
<dbReference type="EMBL" id="JBHLTN010000002">
    <property type="protein sequence ID" value="MFC0591194.1"/>
    <property type="molecule type" value="Genomic_DNA"/>
</dbReference>
<gene>
    <name evidence="9" type="primary">mdtD</name>
    <name evidence="9" type="ORF">ACFFGG_01370</name>
</gene>
<dbReference type="InterPro" id="IPR011701">
    <property type="entry name" value="MFS"/>
</dbReference>
<comment type="caution">
    <text evidence="9">The sequence shown here is derived from an EMBL/GenBank/DDBJ whole genome shotgun (WGS) entry which is preliminary data.</text>
</comment>
<keyword evidence="4 7" id="KW-0812">Transmembrane</keyword>
<evidence type="ECO:0000256" key="3">
    <source>
        <dbReference type="ARBA" id="ARBA00022475"/>
    </source>
</evidence>
<feature type="transmembrane region" description="Helical" evidence="7">
    <location>
        <begin position="204"/>
        <end position="221"/>
    </location>
</feature>
<feature type="transmembrane region" description="Helical" evidence="7">
    <location>
        <begin position="55"/>
        <end position="76"/>
    </location>
</feature>
<feature type="transmembrane region" description="Helical" evidence="7">
    <location>
        <begin position="440"/>
        <end position="459"/>
    </location>
</feature>
<evidence type="ECO:0000259" key="8">
    <source>
        <dbReference type="PROSITE" id="PS50850"/>
    </source>
</evidence>
<proteinExistence type="predicted"/>
<feature type="transmembrane region" description="Helical" evidence="7">
    <location>
        <begin position="297"/>
        <end position="319"/>
    </location>
</feature>
<feature type="transmembrane region" description="Helical" evidence="7">
    <location>
        <begin position="83"/>
        <end position="102"/>
    </location>
</feature>
<keyword evidence="6 7" id="KW-0472">Membrane</keyword>
<comment type="subcellular location">
    <subcellularLocation>
        <location evidence="1">Cell membrane</location>
        <topology evidence="1">Multi-pass membrane protein</topology>
    </subcellularLocation>
</comment>
<keyword evidence="10" id="KW-1185">Reference proteome</keyword>
<dbReference type="InterPro" id="IPR004638">
    <property type="entry name" value="EmrB-like"/>
</dbReference>
<dbReference type="SUPFAM" id="SSF103473">
    <property type="entry name" value="MFS general substrate transporter"/>
    <property type="match status" value="1"/>
</dbReference>
<dbReference type="NCBIfam" id="TIGR00711">
    <property type="entry name" value="efflux_EmrB"/>
    <property type="match status" value="1"/>
</dbReference>
<feature type="transmembrane region" description="Helical" evidence="7">
    <location>
        <begin position="169"/>
        <end position="192"/>
    </location>
</feature>
<protein>
    <submittedName>
        <fullName evidence="9">Multidrug transporter subunit MdtD</fullName>
    </submittedName>
</protein>
<dbReference type="NCBIfam" id="NF007799">
    <property type="entry name" value="PRK10504.1"/>
    <property type="match status" value="1"/>
</dbReference>
<dbReference type="Pfam" id="PF07690">
    <property type="entry name" value="MFS_1"/>
    <property type="match status" value="1"/>
</dbReference>
<evidence type="ECO:0000256" key="5">
    <source>
        <dbReference type="ARBA" id="ARBA00022989"/>
    </source>
</evidence>
<organism evidence="9 10">
    <name type="scientific">Ottowia pentelensis</name>
    <dbReference type="NCBI Taxonomy" id="511108"/>
    <lineage>
        <taxon>Bacteria</taxon>
        <taxon>Pseudomonadati</taxon>
        <taxon>Pseudomonadota</taxon>
        <taxon>Betaproteobacteria</taxon>
        <taxon>Burkholderiales</taxon>
        <taxon>Comamonadaceae</taxon>
        <taxon>Ottowia</taxon>
    </lineage>
</organism>
<evidence type="ECO:0000256" key="7">
    <source>
        <dbReference type="SAM" id="Phobius"/>
    </source>
</evidence>
<evidence type="ECO:0000256" key="6">
    <source>
        <dbReference type="ARBA" id="ARBA00023136"/>
    </source>
</evidence>
<evidence type="ECO:0000256" key="4">
    <source>
        <dbReference type="ARBA" id="ARBA00022692"/>
    </source>
</evidence>
<dbReference type="Proteomes" id="UP001589834">
    <property type="component" value="Unassembled WGS sequence"/>
</dbReference>
<accession>A0ABV6PMY8</accession>
<dbReference type="Gene3D" id="1.20.1250.20">
    <property type="entry name" value="MFS general substrate transporter like domains"/>
    <property type="match status" value="1"/>
</dbReference>
<dbReference type="Gene3D" id="1.20.1720.10">
    <property type="entry name" value="Multidrug resistance protein D"/>
    <property type="match status" value="1"/>
</dbReference>
<feature type="transmembrane region" description="Helical" evidence="7">
    <location>
        <begin position="406"/>
        <end position="428"/>
    </location>
</feature>
<feature type="domain" description="Major facilitator superfamily (MFS) profile" evidence="8">
    <location>
        <begin position="17"/>
        <end position="464"/>
    </location>
</feature>
<evidence type="ECO:0000256" key="2">
    <source>
        <dbReference type="ARBA" id="ARBA00022448"/>
    </source>
</evidence>
<sequence length="476" mass="50188">MPTPADAPRGPANPRLVLWIIAIGMFMQLLDSTIVNTALPAMARSLGEQPLRMQAVVVSYALTMAVVIPATGWLADRFGTQRIFSLAIALFTAGSIACAASATLNQLIAARVLQGVGGAMLMPVGRLVVLRAFPKEQFLEAISFVAIPALVGPLIGPTLGGWLVEVASWHWIFLINVPVGLIGIMASQRYIPNFLAAKPGRFDLAGYLLLAVAMVATSLALDGLSGLGWAHTLLVLLMVLGLAALAAYWLHALRSPAPIFSPALFTMQSYRVGLLGNLFARIGSGAMPYLLPLLLQLALGYSPAQAGMLMLPVAIAGMLSKRAATGIITQWGYQPVLVSNTLLLGAMIASFALMGPDQPLWARIVQLALFGAINSFQFTAMNAVTLKDLAPQQAASGNSLFSMVQMLGMSLGVTCAAALLVAFSNWFSDGGGHGLPVFRAAFVAIGVMTMGSAAIFWQLEQGRHAVPTRSHAVDDV</sequence>
<feature type="transmembrane region" description="Helical" evidence="7">
    <location>
        <begin position="360"/>
        <end position="385"/>
    </location>
</feature>